<accession>A0A843WHV0</accession>
<gene>
    <name evidence="1" type="ORF">Taro_042218</name>
</gene>
<dbReference type="EMBL" id="NMUH01004352">
    <property type="protein sequence ID" value="MQM09349.1"/>
    <property type="molecule type" value="Genomic_DNA"/>
</dbReference>
<keyword evidence="2" id="KW-1185">Reference proteome</keyword>
<sequence>MRPFTHRVEVPIPNWGHAGGSDPSGEQISASDRRVQLSVYYNALSVGEFRRRNRIPRNQCHIDRLRVPIPNCGLISNSDNRVESYTRLSEEASVCDRIDGSRPRSRRGILSRTGNLRMRPFTNRVEVPILNWVLAGGSDTRANRFLRPIEGYGCRCTITHALGRNFRAETEFRETSGLSTVSECRFRIVVTFAILMPGREVIHSSLAEGVGIN</sequence>
<reference evidence="1" key="1">
    <citation type="submission" date="2017-07" db="EMBL/GenBank/DDBJ databases">
        <title>Taro Niue Genome Assembly and Annotation.</title>
        <authorList>
            <person name="Atibalentja N."/>
            <person name="Keating K."/>
            <person name="Fields C.J."/>
        </authorList>
    </citation>
    <scope>NUCLEOTIDE SEQUENCE</scope>
    <source>
        <strain evidence="1">Niue_2</strain>
        <tissue evidence="1">Leaf</tissue>
    </source>
</reference>
<evidence type="ECO:0000313" key="1">
    <source>
        <dbReference type="EMBL" id="MQM09349.1"/>
    </source>
</evidence>
<dbReference type="AlphaFoldDB" id="A0A843WHV0"/>
<proteinExistence type="predicted"/>
<organism evidence="1 2">
    <name type="scientific">Colocasia esculenta</name>
    <name type="common">Wild taro</name>
    <name type="synonym">Arum esculentum</name>
    <dbReference type="NCBI Taxonomy" id="4460"/>
    <lineage>
        <taxon>Eukaryota</taxon>
        <taxon>Viridiplantae</taxon>
        <taxon>Streptophyta</taxon>
        <taxon>Embryophyta</taxon>
        <taxon>Tracheophyta</taxon>
        <taxon>Spermatophyta</taxon>
        <taxon>Magnoliopsida</taxon>
        <taxon>Liliopsida</taxon>
        <taxon>Araceae</taxon>
        <taxon>Aroideae</taxon>
        <taxon>Colocasieae</taxon>
        <taxon>Colocasia</taxon>
    </lineage>
</organism>
<comment type="caution">
    <text evidence="1">The sequence shown here is derived from an EMBL/GenBank/DDBJ whole genome shotgun (WGS) entry which is preliminary data.</text>
</comment>
<protein>
    <submittedName>
        <fullName evidence="1">Uncharacterized protein</fullName>
    </submittedName>
</protein>
<evidence type="ECO:0000313" key="2">
    <source>
        <dbReference type="Proteomes" id="UP000652761"/>
    </source>
</evidence>
<name>A0A843WHV0_COLES</name>
<dbReference type="Proteomes" id="UP000652761">
    <property type="component" value="Unassembled WGS sequence"/>
</dbReference>